<evidence type="ECO:0000313" key="3">
    <source>
        <dbReference type="EMBL" id="TNC50950.1"/>
    </source>
</evidence>
<dbReference type="PANTHER" id="PTHR43317">
    <property type="entry name" value="THERMOSPERMINE SYNTHASE ACAULIS5"/>
    <property type="match status" value="1"/>
</dbReference>
<accession>A0A5C4MRE4</accession>
<evidence type="ECO:0008006" key="5">
    <source>
        <dbReference type="Google" id="ProtNLM"/>
    </source>
</evidence>
<organism evidence="2 4">
    <name type="scientific">Mumia zhuanghuii</name>
    <dbReference type="NCBI Taxonomy" id="2585211"/>
    <lineage>
        <taxon>Bacteria</taxon>
        <taxon>Bacillati</taxon>
        <taxon>Actinomycetota</taxon>
        <taxon>Actinomycetes</taxon>
        <taxon>Propionibacteriales</taxon>
        <taxon>Nocardioidaceae</taxon>
        <taxon>Mumia</taxon>
    </lineage>
</organism>
<dbReference type="EMBL" id="VDFR01000011">
    <property type="protein sequence ID" value="TNC50950.1"/>
    <property type="molecule type" value="Genomic_DNA"/>
</dbReference>
<proteinExistence type="predicted"/>
<evidence type="ECO:0000313" key="2">
    <source>
        <dbReference type="EMBL" id="TNC48093.1"/>
    </source>
</evidence>
<dbReference type="Gene3D" id="3.40.50.150">
    <property type="entry name" value="Vaccinia Virus protein VP39"/>
    <property type="match status" value="1"/>
</dbReference>
<protein>
    <recommendedName>
        <fullName evidence="5">Spermidine synthase</fullName>
    </recommendedName>
</protein>
<dbReference type="RefSeq" id="WP_139087657.1">
    <property type="nucleotide sequence ID" value="NZ_VDFR01000011.1"/>
</dbReference>
<dbReference type="EMBL" id="VDFR01000039">
    <property type="protein sequence ID" value="TNC48093.1"/>
    <property type="molecule type" value="Genomic_DNA"/>
</dbReference>
<dbReference type="Pfam" id="PF01564">
    <property type="entry name" value="Spermine_synth"/>
    <property type="match status" value="1"/>
</dbReference>
<name>A0A5C4MRE4_9ACTN</name>
<dbReference type="SUPFAM" id="SSF53335">
    <property type="entry name" value="S-adenosyl-L-methionine-dependent methyltransferases"/>
    <property type="match status" value="1"/>
</dbReference>
<sequence length="212" mass="23442">MHTRGDAVVRRREDGALELRVNGVFVMDDVETTSERLLARAALAGCADPRHVVVGGLGMGFTLREILTDRRVKQVTVAELESAIPAFMREGTLPGADLLDDRRVALRVDDVQAVVAALPERSVDVILLDVDNGPDFLVHDTNASVYEAPFVATCAARLRDHGELCIWSMDDSSPVREALTASFAHVYAERVPVRLQGREEAYWLLRGRVPRR</sequence>
<comment type="caution">
    <text evidence="2">The sequence shown here is derived from an EMBL/GenBank/DDBJ whole genome shotgun (WGS) entry which is preliminary data.</text>
</comment>
<dbReference type="GO" id="GO:0006596">
    <property type="term" value="P:polyamine biosynthetic process"/>
    <property type="evidence" value="ECO:0007669"/>
    <property type="project" value="UniProtKB-KW"/>
</dbReference>
<evidence type="ECO:0000256" key="1">
    <source>
        <dbReference type="ARBA" id="ARBA00023115"/>
    </source>
</evidence>
<dbReference type="PANTHER" id="PTHR43317:SF3">
    <property type="entry name" value="BLR2883 PROTEIN"/>
    <property type="match status" value="1"/>
</dbReference>
<reference evidence="2 4" key="1">
    <citation type="submission" date="2019-05" db="EMBL/GenBank/DDBJ databases">
        <title>Mumia sp. nov., isolated from the intestinal contents of plateau pika (Ochotona curzoniae) in the Qinghai-Tibet plateau of China.</title>
        <authorList>
            <person name="Tian Z."/>
        </authorList>
    </citation>
    <scope>NUCLEOTIDE SEQUENCE [LARGE SCALE GENOMIC DNA]</scope>
    <source>
        <strain evidence="4">527</strain>
        <strain evidence="2">Z527</strain>
    </source>
</reference>
<evidence type="ECO:0000313" key="4">
    <source>
        <dbReference type="Proteomes" id="UP000306740"/>
    </source>
</evidence>
<gene>
    <name evidence="3" type="ORF">FHE65_02970</name>
    <name evidence="2" type="ORF">FHE65_08175</name>
</gene>
<dbReference type="AlphaFoldDB" id="A0A5C4MRE4"/>
<keyword evidence="1" id="KW-0620">Polyamine biosynthesis</keyword>
<dbReference type="InterPro" id="IPR029063">
    <property type="entry name" value="SAM-dependent_MTases_sf"/>
</dbReference>
<dbReference type="OrthoDB" id="9793351at2"/>
<dbReference type="Proteomes" id="UP000306740">
    <property type="component" value="Unassembled WGS sequence"/>
</dbReference>